<keyword evidence="7" id="KW-0862">Zinc</keyword>
<protein>
    <recommendedName>
        <fullName evidence="3">histone acetyltransferase</fullName>
        <ecNumber evidence="3">2.3.1.48</ecNumber>
    </recommendedName>
</protein>
<evidence type="ECO:0000313" key="18">
    <source>
        <dbReference type="Proteomes" id="UP000076632"/>
    </source>
</evidence>
<sequence>MAAALTMQNELPSAQKPRDAARGDHEKARKASGDSTDGATTAMTKDNEGAPNIRNVVLGDLLFRTWYPSFYPDDLVGRDLERLYVCRWCFKYSRELIPFLRHLKACDMKHTPPSDTLVYAKENYSLYMVDGQRHKLFTQNLSLFAKLFLDNKSVFYDVSGFLYYLLVQTDPVTAQRQVVGFFSKEKMSWDNNNLACILIFPPWQRRGLGQMLMGVSYELSRREKRIGGPEKPLSDLGRRAYLSFWSATIARLILSASPSSPQPKGKVAASEPAFSVKDISDITYILIDDIIATLKEMKLLGREKRVDGSIVISKESVRQWANRNRIDLRNPVDPEAFLEKPPPEGEEDDEEGEGNEDDEEMEDEEDDES</sequence>
<feature type="compositionally biased region" description="Polar residues" evidence="15">
    <location>
        <begin position="33"/>
        <end position="44"/>
    </location>
</feature>
<feature type="active site" description="Proton donor/acceptor" evidence="14">
    <location>
        <position position="230"/>
    </location>
</feature>
<dbReference type="InterPro" id="IPR036388">
    <property type="entry name" value="WH-like_DNA-bd_sf"/>
</dbReference>
<evidence type="ECO:0000256" key="5">
    <source>
        <dbReference type="ARBA" id="ARBA00022723"/>
    </source>
</evidence>
<evidence type="ECO:0000256" key="6">
    <source>
        <dbReference type="ARBA" id="ARBA00022771"/>
    </source>
</evidence>
<dbReference type="RefSeq" id="XP_018187341.1">
    <property type="nucleotide sequence ID" value="XM_018334375.1"/>
</dbReference>
<feature type="compositionally biased region" description="Basic and acidic residues" evidence="15">
    <location>
        <begin position="331"/>
        <end position="343"/>
    </location>
</feature>
<dbReference type="GO" id="GO:0006355">
    <property type="term" value="P:regulation of DNA-templated transcription"/>
    <property type="evidence" value="ECO:0007669"/>
    <property type="project" value="InterPro"/>
</dbReference>
<keyword evidence="12" id="KW-0012">Acyltransferase</keyword>
<evidence type="ECO:0000256" key="1">
    <source>
        <dbReference type="ARBA" id="ARBA00004123"/>
    </source>
</evidence>
<dbReference type="EC" id="2.3.1.48" evidence="3"/>
<accession>A0A165G675</accession>
<evidence type="ECO:0000256" key="9">
    <source>
        <dbReference type="ARBA" id="ARBA00023015"/>
    </source>
</evidence>
<dbReference type="FunFam" id="3.40.630.30:FF:000067">
    <property type="entry name" value="Histone acetyltransferase"/>
    <property type="match status" value="1"/>
</dbReference>
<organism evidence="17 18">
    <name type="scientific">Xylona heveae (strain CBS 132557 / TC161)</name>
    <dbReference type="NCBI Taxonomy" id="1328760"/>
    <lineage>
        <taxon>Eukaryota</taxon>
        <taxon>Fungi</taxon>
        <taxon>Dikarya</taxon>
        <taxon>Ascomycota</taxon>
        <taxon>Pezizomycotina</taxon>
        <taxon>Xylonomycetes</taxon>
        <taxon>Xylonales</taxon>
        <taxon>Xylonaceae</taxon>
        <taxon>Xylona</taxon>
    </lineage>
</organism>
<dbReference type="InterPro" id="IPR002717">
    <property type="entry name" value="HAT_MYST-type"/>
</dbReference>
<dbReference type="GO" id="GO:0005634">
    <property type="term" value="C:nucleus"/>
    <property type="evidence" value="ECO:0007669"/>
    <property type="project" value="UniProtKB-SubCell"/>
</dbReference>
<dbReference type="AlphaFoldDB" id="A0A165G675"/>
<dbReference type="Pfam" id="PF17772">
    <property type="entry name" value="zf-MYST"/>
    <property type="match status" value="1"/>
</dbReference>
<dbReference type="Gene3D" id="3.40.630.30">
    <property type="match status" value="1"/>
</dbReference>
<comment type="function">
    <text evidence="13">Catalytic component of the NuA4 histone acetyltransferase (HAT) complex which is involved in epigenetic transcriptional activation of selected genes principally by acetylation of nucleosomal histones H4, H3, H2B, H2A and H2A variant H2A.Z. Acetylates histone H4 to form H4K5ac, H4K8ac, H4K12ac and H4K16ac, histone H3 to form H3K14ac, and histone H2A to form H2AK4ac and H2AK7ac. The NuA4 complex is involved in the DNA damage response and is required for chromosome segregation. The NuA4 complex plays a direct role in repair of DNA double-strand breaks (DSBs) through homologous recombination. Recruitment to promoters depends on H3K4me. Also acetylates non-histone proteins. In addition to protein acetyltransferase, can use different acyl-CoA substrates, such as 2-hydroxyisobutanoyl-CoA (2-hydroxyisobutyryl-CoA) or (2E)-butenoyl-CoA (crotonyl-CoA), and is able to mediate protein 2-hydroxyisobutyrylation and crotonylation, respectively.</text>
</comment>
<keyword evidence="9" id="KW-0805">Transcription regulation</keyword>
<keyword evidence="4" id="KW-0808">Transferase</keyword>
<evidence type="ECO:0000256" key="14">
    <source>
        <dbReference type="PIRSR" id="PIRSR602717-51"/>
    </source>
</evidence>
<dbReference type="PROSITE" id="PS51726">
    <property type="entry name" value="MYST_HAT"/>
    <property type="match status" value="1"/>
</dbReference>
<gene>
    <name evidence="17" type="ORF">L228DRAFT_261915</name>
</gene>
<dbReference type="GO" id="GO:0046972">
    <property type="term" value="F:histone H4K16 acetyltransferase activity"/>
    <property type="evidence" value="ECO:0007669"/>
    <property type="project" value="TreeGrafter"/>
</dbReference>
<keyword evidence="5" id="KW-0479">Metal-binding</keyword>
<dbReference type="InterPro" id="IPR016181">
    <property type="entry name" value="Acyl_CoA_acyltransferase"/>
</dbReference>
<dbReference type="InParanoid" id="A0A165G675"/>
<dbReference type="OMA" id="YKLSAWE"/>
<evidence type="ECO:0000256" key="7">
    <source>
        <dbReference type="ARBA" id="ARBA00022833"/>
    </source>
</evidence>
<dbReference type="GeneID" id="28899512"/>
<evidence type="ECO:0000256" key="12">
    <source>
        <dbReference type="ARBA" id="ARBA00023315"/>
    </source>
</evidence>
<evidence type="ECO:0000256" key="4">
    <source>
        <dbReference type="ARBA" id="ARBA00022679"/>
    </source>
</evidence>
<feature type="region of interest" description="Disordered" evidence="15">
    <location>
        <begin position="1"/>
        <end position="47"/>
    </location>
</feature>
<evidence type="ECO:0000256" key="11">
    <source>
        <dbReference type="ARBA" id="ARBA00023242"/>
    </source>
</evidence>
<feature type="domain" description="MYST-type HAT" evidence="16">
    <location>
        <begin position="48"/>
        <end position="322"/>
    </location>
</feature>
<feature type="compositionally biased region" description="Basic and acidic residues" evidence="15">
    <location>
        <begin position="16"/>
        <end position="32"/>
    </location>
</feature>
<dbReference type="STRING" id="1328760.A0A165G675"/>
<dbReference type="Proteomes" id="UP000076632">
    <property type="component" value="Unassembled WGS sequence"/>
</dbReference>
<evidence type="ECO:0000259" key="16">
    <source>
        <dbReference type="PROSITE" id="PS51726"/>
    </source>
</evidence>
<reference evidence="17 18" key="1">
    <citation type="journal article" date="2016" name="Fungal Biol.">
        <title>The genome of Xylona heveae provides a window into fungal endophytism.</title>
        <authorList>
            <person name="Gazis R."/>
            <person name="Kuo A."/>
            <person name="Riley R."/>
            <person name="LaButti K."/>
            <person name="Lipzen A."/>
            <person name="Lin J."/>
            <person name="Amirebrahimi M."/>
            <person name="Hesse C.N."/>
            <person name="Spatafora J.W."/>
            <person name="Henrissat B."/>
            <person name="Hainaut M."/>
            <person name="Grigoriev I.V."/>
            <person name="Hibbett D.S."/>
        </authorList>
    </citation>
    <scope>NUCLEOTIDE SEQUENCE [LARGE SCALE GENOMIC DNA]</scope>
    <source>
        <strain evidence="17 18">TC161</strain>
    </source>
</reference>
<dbReference type="Gene3D" id="1.10.10.10">
    <property type="entry name" value="Winged helix-like DNA-binding domain superfamily/Winged helix DNA-binding domain"/>
    <property type="match status" value="1"/>
</dbReference>
<dbReference type="Gene3D" id="3.30.60.60">
    <property type="entry name" value="N-acetyl transferase-like"/>
    <property type="match status" value="1"/>
</dbReference>
<feature type="region of interest" description="Disordered" evidence="15">
    <location>
        <begin position="331"/>
        <end position="369"/>
    </location>
</feature>
<dbReference type="PANTHER" id="PTHR10615:SF219">
    <property type="entry name" value="HISTONE ACETYLTRANSFERASE KAT5"/>
    <property type="match status" value="1"/>
</dbReference>
<name>A0A165G675_XYLHT</name>
<dbReference type="OrthoDB" id="787137at2759"/>
<dbReference type="SUPFAM" id="SSF55729">
    <property type="entry name" value="Acyl-CoA N-acyltransferases (Nat)"/>
    <property type="match status" value="1"/>
</dbReference>
<keyword evidence="18" id="KW-1185">Reference proteome</keyword>
<keyword evidence="11" id="KW-0539">Nucleus</keyword>
<dbReference type="PANTHER" id="PTHR10615">
    <property type="entry name" value="HISTONE ACETYLTRANSFERASE"/>
    <property type="match status" value="1"/>
</dbReference>
<comment type="similarity">
    <text evidence="2">Belongs to the MYST (SAS/MOZ) family.</text>
</comment>
<evidence type="ECO:0000256" key="3">
    <source>
        <dbReference type="ARBA" id="ARBA00013184"/>
    </source>
</evidence>
<keyword evidence="8" id="KW-0007">Acetylation</keyword>
<dbReference type="InterPro" id="IPR040706">
    <property type="entry name" value="Zf-MYST"/>
</dbReference>
<evidence type="ECO:0000256" key="2">
    <source>
        <dbReference type="ARBA" id="ARBA00010107"/>
    </source>
</evidence>
<feature type="compositionally biased region" description="Acidic residues" evidence="15">
    <location>
        <begin position="344"/>
        <end position="369"/>
    </location>
</feature>
<feature type="compositionally biased region" description="Polar residues" evidence="15">
    <location>
        <begin position="1"/>
        <end position="12"/>
    </location>
</feature>
<keyword evidence="6" id="KW-0863">Zinc-finger</keyword>
<dbReference type="Pfam" id="PF01853">
    <property type="entry name" value="MOZ_SAS"/>
    <property type="match status" value="1"/>
</dbReference>
<evidence type="ECO:0000256" key="10">
    <source>
        <dbReference type="ARBA" id="ARBA00023163"/>
    </source>
</evidence>
<dbReference type="EMBL" id="KV407460">
    <property type="protein sequence ID" value="KZF21786.1"/>
    <property type="molecule type" value="Genomic_DNA"/>
</dbReference>
<evidence type="ECO:0000256" key="8">
    <source>
        <dbReference type="ARBA" id="ARBA00022990"/>
    </source>
</evidence>
<dbReference type="InterPro" id="IPR050603">
    <property type="entry name" value="MYST_HAT"/>
</dbReference>
<dbReference type="GO" id="GO:0035267">
    <property type="term" value="C:NuA4 histone acetyltransferase complex"/>
    <property type="evidence" value="ECO:0007669"/>
    <property type="project" value="TreeGrafter"/>
</dbReference>
<evidence type="ECO:0000256" key="13">
    <source>
        <dbReference type="ARBA" id="ARBA00045805"/>
    </source>
</evidence>
<dbReference type="GO" id="GO:0008270">
    <property type="term" value="F:zinc ion binding"/>
    <property type="evidence" value="ECO:0007669"/>
    <property type="project" value="UniProtKB-KW"/>
</dbReference>
<comment type="subcellular location">
    <subcellularLocation>
        <location evidence="1">Nucleus</location>
    </subcellularLocation>
</comment>
<proteinExistence type="inferred from homology"/>
<evidence type="ECO:0000313" key="17">
    <source>
        <dbReference type="EMBL" id="KZF21786.1"/>
    </source>
</evidence>
<keyword evidence="10" id="KW-0804">Transcription</keyword>
<evidence type="ECO:0000256" key="15">
    <source>
        <dbReference type="SAM" id="MobiDB-lite"/>
    </source>
</evidence>